<organism evidence="1">
    <name type="scientific">Panstrongylus lignarius</name>
    <dbReference type="NCBI Taxonomy" id="156445"/>
    <lineage>
        <taxon>Eukaryota</taxon>
        <taxon>Metazoa</taxon>
        <taxon>Ecdysozoa</taxon>
        <taxon>Arthropoda</taxon>
        <taxon>Hexapoda</taxon>
        <taxon>Insecta</taxon>
        <taxon>Pterygota</taxon>
        <taxon>Neoptera</taxon>
        <taxon>Paraneoptera</taxon>
        <taxon>Hemiptera</taxon>
        <taxon>Heteroptera</taxon>
        <taxon>Panheteroptera</taxon>
        <taxon>Cimicomorpha</taxon>
        <taxon>Reduviidae</taxon>
        <taxon>Triatominae</taxon>
        <taxon>Panstrongylus</taxon>
    </lineage>
</organism>
<name>A0A224Y347_9HEMI</name>
<evidence type="ECO:0000313" key="1">
    <source>
        <dbReference type="EMBL" id="JAW15540.1"/>
    </source>
</evidence>
<proteinExistence type="predicted"/>
<accession>A0A224Y347</accession>
<dbReference type="EMBL" id="GFTR01000886">
    <property type="protein sequence ID" value="JAW15540.1"/>
    <property type="molecule type" value="Transcribed_RNA"/>
</dbReference>
<reference evidence="1" key="1">
    <citation type="journal article" date="2018" name="PLoS Negl. Trop. Dis.">
        <title>An insight into the salivary gland and fat body transcriptome of Panstrongylus lignarius (Hemiptera: Heteroptera), the main vector of Chagas disease in Peru.</title>
        <authorList>
            <person name="Nevoa J.C."/>
            <person name="Mendes M.T."/>
            <person name="da Silva M.V."/>
            <person name="Soares S.C."/>
            <person name="Oliveira C.J.F."/>
            <person name="Ribeiro J.M.C."/>
        </authorList>
    </citation>
    <scope>NUCLEOTIDE SEQUENCE</scope>
</reference>
<dbReference type="AlphaFoldDB" id="A0A224Y347"/>
<sequence>MITILDLSRYHLIAKFQFLLQLRIIVAARLACYIYATRISFSLSPVAASFLSDGACSPLNTLPKVHVDIYPFLVTPTYLPL</sequence>
<protein>
    <submittedName>
        <fullName evidence="1">Putative secreted protein</fullName>
    </submittedName>
</protein>